<dbReference type="InterPro" id="IPR019596">
    <property type="entry name" value="Phage_Mu_GpM_tail_tub"/>
</dbReference>
<protein>
    <submittedName>
        <fullName evidence="1">Phage tail protein</fullName>
    </submittedName>
</protein>
<gene>
    <name evidence="1" type="ORF">GNZ05_28390</name>
</gene>
<dbReference type="AlphaFoldDB" id="A0AAJ2YC31"/>
<dbReference type="RefSeq" id="WP_179205632.1">
    <property type="nucleotide sequence ID" value="NZ_JADFEF010000132.1"/>
</dbReference>
<dbReference type="Pfam" id="PF10618">
    <property type="entry name" value="Tail_tube"/>
    <property type="match status" value="1"/>
</dbReference>
<feature type="non-terminal residue" evidence="1">
    <location>
        <position position="31"/>
    </location>
</feature>
<reference evidence="1 2" key="1">
    <citation type="submission" date="2019-11" db="EMBL/GenBank/DDBJ databases">
        <title>Whole genome sequence analysis of environmental Escherichia coli from the feces of straw-necked ibis (Threskiornis spinicollis) nesting on inland wetlands.</title>
        <authorList>
            <person name="Wyrsch E.R."/>
            <person name="Roy Chowdhury P."/>
            <person name="Wallis L."/>
            <person name="Cummins M.L."/>
            <person name="Zingali T."/>
            <person name="Brandis K.J."/>
            <person name="Djordjevic S.P."/>
        </authorList>
    </citation>
    <scope>NUCLEOTIDE SEQUENCE [LARGE SCALE GENOMIC DNA]</scope>
    <source>
        <strain evidence="1 2">IBS12</strain>
    </source>
</reference>
<comment type="caution">
    <text evidence="1">The sequence shown here is derived from an EMBL/GenBank/DDBJ whole genome shotgun (WGS) entry which is preliminary data.</text>
</comment>
<accession>A0AAJ2YC31</accession>
<dbReference type="EMBL" id="WOET01000163">
    <property type="protein sequence ID" value="MUM76010.1"/>
    <property type="molecule type" value="Genomic_DNA"/>
</dbReference>
<name>A0AAJ2YC31_ECOLX</name>
<proteinExistence type="predicted"/>
<sequence>MARIGGTCYFKIDGQQLSLTGGIEVPMNRTV</sequence>
<organism evidence="1 2">
    <name type="scientific">Escherichia coli</name>
    <dbReference type="NCBI Taxonomy" id="562"/>
    <lineage>
        <taxon>Bacteria</taxon>
        <taxon>Pseudomonadati</taxon>
        <taxon>Pseudomonadota</taxon>
        <taxon>Gammaproteobacteria</taxon>
        <taxon>Enterobacterales</taxon>
        <taxon>Enterobacteriaceae</taxon>
        <taxon>Escherichia</taxon>
    </lineage>
</organism>
<evidence type="ECO:0000313" key="2">
    <source>
        <dbReference type="Proteomes" id="UP000490727"/>
    </source>
</evidence>
<evidence type="ECO:0000313" key="1">
    <source>
        <dbReference type="EMBL" id="MUM76010.1"/>
    </source>
</evidence>
<dbReference type="Proteomes" id="UP000490727">
    <property type="component" value="Unassembled WGS sequence"/>
</dbReference>